<keyword evidence="5" id="KW-1185">Reference proteome</keyword>
<evidence type="ECO:0000313" key="5">
    <source>
        <dbReference type="Proteomes" id="UP000254000"/>
    </source>
</evidence>
<evidence type="ECO:0000313" key="4">
    <source>
        <dbReference type="EMBL" id="RDB63060.1"/>
    </source>
</evidence>
<dbReference type="InterPro" id="IPR002035">
    <property type="entry name" value="VWF_A"/>
</dbReference>
<dbReference type="Gene3D" id="3.40.50.410">
    <property type="entry name" value="von Willebrand factor, type A domain"/>
    <property type="match status" value="1"/>
</dbReference>
<feature type="domain" description="VWFA" evidence="3">
    <location>
        <begin position="162"/>
        <end position="502"/>
    </location>
</feature>
<dbReference type="AlphaFoldDB" id="A0A369LUJ3"/>
<sequence length="929" mass="96461">MTVKRKALSVFACVILVLSLVPIIAYADDTEPDGGTTPTEAVGEIETNALESEQETPQEEGGSVSESGNEDGRGNEGEGQNDGSEADEAETGQVADPSSSRSVNVLRAGGLVRGDTGGTSGGEGDLVLAKSLETDGQGDKVITLEAYASGSMSIVEQGIPCDIVLVLDQSGSMDDRFGSQGSYHALSGYSNKRLGDLAENGNLYVRGGDGSYVAVDVDVSGFISLKYSYTWEGLEAPLTSEGRYTVPQFEGVTFYSFQTDQTVTRIAALKDAANSFVQSVRSNSLGEDGIAGTVDDVPHRIAVIGFASGGNTELFVGSASYPYGQSAQSQYGSAFQDMTTEMGFDNALASIGQLSADGGTLVDDGLDMANGVFSANPLVTGELRNRVTVVLTDGAPGLYGNDRGVANEAISQASELKTAGSTVFSIGIFPGADASGDLPDQSAMGWGDNDSNRFMHLLSSNYPDASSMGSPGARFVDEEGSSPDYYLSASDSAGLNSIFQSISQSTGGSSVDVGTEAVVRDVVAAGFSLPEAADASSVKVFTRAYLGPDAGWAEAIPLDGAAVVVDGSTVDVSGFDFSGNWVGMREEGGAAIPHGSKLVVRIPVERTATFGGTGRTNDATSGVYADLESEPLGMFEQPIDSAALDFEVASSDDVVYLGETSNIADNVSWAESYVPDGQNNAFVDIAYRLVVDGVTYFSEIPAGTDASGPDFALAWKDSSGNPVETITVLPVGAGEEEYGLSCTVSDAWDGNEAQDDLEIEGQVCVRAVACSVTVGKSLSGAMYHPGDSFLVTVEQVEDTVARYEELAQDCPRASAFLIGSVRAVVSADGSVTVAGLPIGTYRVTEDQAWSWRYEFVGSTGGVAEEHGSSVSLPTSDERPASSLYAQASVTLTNRLEREAWLSHECSAVNVFGVIDGSVEVVRANEGGAA</sequence>
<evidence type="ECO:0000259" key="3">
    <source>
        <dbReference type="PROSITE" id="PS50234"/>
    </source>
</evidence>
<proteinExistence type="predicted"/>
<dbReference type="PROSITE" id="PS50234">
    <property type="entry name" value="VWFA"/>
    <property type="match status" value="1"/>
</dbReference>
<name>A0A369LUJ3_9ACTN</name>
<dbReference type="EMBL" id="PPTS01000008">
    <property type="protein sequence ID" value="RDB63060.1"/>
    <property type="molecule type" value="Genomic_DNA"/>
</dbReference>
<organism evidence="4 5">
    <name type="scientific">Gordonibacter pamelaeae</name>
    <dbReference type="NCBI Taxonomy" id="471189"/>
    <lineage>
        <taxon>Bacteria</taxon>
        <taxon>Bacillati</taxon>
        <taxon>Actinomycetota</taxon>
        <taxon>Coriobacteriia</taxon>
        <taxon>Eggerthellales</taxon>
        <taxon>Eggerthellaceae</taxon>
        <taxon>Gordonibacter</taxon>
    </lineage>
</organism>
<protein>
    <recommendedName>
        <fullName evidence="3">VWFA domain-containing protein</fullName>
    </recommendedName>
</protein>
<dbReference type="Proteomes" id="UP000254000">
    <property type="component" value="Unassembled WGS sequence"/>
</dbReference>
<dbReference type="InterPro" id="IPR036465">
    <property type="entry name" value="vWFA_dom_sf"/>
</dbReference>
<gene>
    <name evidence="4" type="ORF">C1877_13110</name>
</gene>
<dbReference type="SUPFAM" id="SSF53300">
    <property type="entry name" value="vWA-like"/>
    <property type="match status" value="1"/>
</dbReference>
<dbReference type="OrthoDB" id="3170565at2"/>
<evidence type="ECO:0000256" key="2">
    <source>
        <dbReference type="SAM" id="SignalP"/>
    </source>
</evidence>
<feature type="chain" id="PRO_5016819273" description="VWFA domain-containing protein" evidence="2">
    <location>
        <begin position="28"/>
        <end position="929"/>
    </location>
</feature>
<feature type="signal peptide" evidence="2">
    <location>
        <begin position="1"/>
        <end position="27"/>
    </location>
</feature>
<comment type="caution">
    <text evidence="4">The sequence shown here is derived from an EMBL/GenBank/DDBJ whole genome shotgun (WGS) entry which is preliminary data.</text>
</comment>
<evidence type="ECO:0000256" key="1">
    <source>
        <dbReference type="SAM" id="MobiDB-lite"/>
    </source>
</evidence>
<dbReference type="GeneID" id="78360633"/>
<feature type="region of interest" description="Disordered" evidence="1">
    <location>
        <begin position="29"/>
        <end position="101"/>
    </location>
</feature>
<accession>A0A369LUJ3</accession>
<keyword evidence="2" id="KW-0732">Signal</keyword>
<reference evidence="4 5" key="1">
    <citation type="journal article" date="2018" name="Elife">
        <title>Discovery and characterization of a prevalent human gut bacterial enzyme sufficient for the inactivation of a family of plant toxins.</title>
        <authorList>
            <person name="Koppel N."/>
            <person name="Bisanz J.E."/>
            <person name="Pandelia M.E."/>
            <person name="Turnbaugh P.J."/>
            <person name="Balskus E.P."/>
        </authorList>
    </citation>
    <scope>NUCLEOTIDE SEQUENCE [LARGE SCALE GENOMIC DNA]</scope>
    <source>
        <strain evidence="4 5">3C</strain>
    </source>
</reference>
<dbReference type="RefSeq" id="WP_114569374.1">
    <property type="nucleotide sequence ID" value="NZ_CABMMS010000008.1"/>
</dbReference>
<dbReference type="CDD" id="cd00198">
    <property type="entry name" value="vWFA"/>
    <property type="match status" value="1"/>
</dbReference>